<dbReference type="Proteomes" id="UP000204584">
    <property type="component" value="Segment"/>
</dbReference>
<dbReference type="InterPro" id="IPR036047">
    <property type="entry name" value="F-box-like_dom_sf"/>
</dbReference>
<dbReference type="GeneID" id="16607530"/>
<proteinExistence type="predicted"/>
<name>S4VZE6_9VIRU</name>
<dbReference type="EMBL" id="KC977571">
    <property type="protein sequence ID" value="AGO85743.1"/>
    <property type="molecule type" value="Genomic_DNA"/>
</dbReference>
<dbReference type="KEGG" id="vg:16607530"/>
<dbReference type="RefSeq" id="YP_008438822.1">
    <property type="nucleotide sequence ID" value="NC_022098.1"/>
</dbReference>
<evidence type="ECO:0000313" key="3">
    <source>
        <dbReference type="Proteomes" id="UP000204584"/>
    </source>
</evidence>
<evidence type="ECO:0000313" key="2">
    <source>
        <dbReference type="EMBL" id="AGO85743.1"/>
    </source>
</evidence>
<gene>
    <name evidence="2" type="ORF">psal_cds_1350</name>
</gene>
<dbReference type="CDD" id="cd09917">
    <property type="entry name" value="F-box_SF"/>
    <property type="match status" value="1"/>
</dbReference>
<sequence>MDQLPAELLAHIMGFLDADRPDDLLAACAANRSLHNACQIEAIPWAERYPQAAPWLLWTGQRLASAMQIARALRATAHIKRRACALYALHANYRLKGRGPSRRLGDAEAHIVPPLAPRSLTPLGDLVEWAAVAVDGDFARAAARGDLTLTPLDDPDAMPWAPHDARGIFYLGPLPPDLDALTGLLSGLYGRDPENRHAALTDLVTSARLVANLALSMAAAEMDPKGDCGFVDLFAAFPDARLYKAAGMAWGSPSLAVVLAPLHS</sequence>
<dbReference type="SUPFAM" id="SSF81383">
    <property type="entry name" value="F-box domain"/>
    <property type="match status" value="1"/>
</dbReference>
<accession>S4VZE6</accession>
<keyword evidence="3" id="KW-1185">Reference proteome</keyword>
<evidence type="ECO:0000259" key="1">
    <source>
        <dbReference type="Pfam" id="PF19255"/>
    </source>
</evidence>
<dbReference type="InterPro" id="IPR045421">
    <property type="entry name" value="DUF5902"/>
</dbReference>
<organism evidence="2 3">
    <name type="scientific">Pandoravirus salinus</name>
    <dbReference type="NCBI Taxonomy" id="1349410"/>
    <lineage>
        <taxon>Viruses</taxon>
        <taxon>Pandoravirus</taxon>
    </lineage>
</organism>
<protein>
    <submittedName>
        <fullName evidence="2">F-box domain containing protein</fullName>
    </submittedName>
</protein>
<reference evidence="2 3" key="1">
    <citation type="journal article" date="2013" name="Science">
        <title>Pandoraviruses: amoeba viruses with genomes up to 2.5 Mb reaching that of parasitic eukaryotes.</title>
        <authorList>
            <person name="Philippe N."/>
            <person name="Legendre M."/>
            <person name="Doutre G."/>
            <person name="Coute Y."/>
            <person name="Poirot O."/>
            <person name="Lescot M."/>
            <person name="Arslan D."/>
            <person name="Seltzer V."/>
            <person name="Bertaux L."/>
            <person name="Bruley C."/>
            <person name="Garin J."/>
            <person name="Claverie J.M."/>
            <person name="Abergel C."/>
        </authorList>
    </citation>
    <scope>NUCLEOTIDE SEQUENCE [LARGE SCALE GENOMIC DNA]</scope>
</reference>
<feature type="domain" description="DUF5902" evidence="1">
    <location>
        <begin position="3"/>
        <end position="90"/>
    </location>
</feature>
<dbReference type="Pfam" id="PF19255">
    <property type="entry name" value="DUF5902"/>
    <property type="match status" value="1"/>
</dbReference>